<dbReference type="AlphaFoldDB" id="A0AAF0ZU87"/>
<name>A0AAF0ZU87_SOLVR</name>
<evidence type="ECO:0000313" key="1">
    <source>
        <dbReference type="EMBL" id="WMV49595.1"/>
    </source>
</evidence>
<dbReference type="EMBL" id="CP133621">
    <property type="protein sequence ID" value="WMV49595.1"/>
    <property type="molecule type" value="Genomic_DNA"/>
</dbReference>
<evidence type="ECO:0000313" key="2">
    <source>
        <dbReference type="Proteomes" id="UP001234989"/>
    </source>
</evidence>
<organism evidence="1 2">
    <name type="scientific">Solanum verrucosum</name>
    <dbReference type="NCBI Taxonomy" id="315347"/>
    <lineage>
        <taxon>Eukaryota</taxon>
        <taxon>Viridiplantae</taxon>
        <taxon>Streptophyta</taxon>
        <taxon>Embryophyta</taxon>
        <taxon>Tracheophyta</taxon>
        <taxon>Spermatophyta</taxon>
        <taxon>Magnoliopsida</taxon>
        <taxon>eudicotyledons</taxon>
        <taxon>Gunneridae</taxon>
        <taxon>Pentapetalae</taxon>
        <taxon>asterids</taxon>
        <taxon>lamiids</taxon>
        <taxon>Solanales</taxon>
        <taxon>Solanaceae</taxon>
        <taxon>Solanoideae</taxon>
        <taxon>Solaneae</taxon>
        <taxon>Solanum</taxon>
    </lineage>
</organism>
<dbReference type="Proteomes" id="UP001234989">
    <property type="component" value="Chromosome 10"/>
</dbReference>
<proteinExistence type="predicted"/>
<reference evidence="1" key="1">
    <citation type="submission" date="2023-08" db="EMBL/GenBank/DDBJ databases">
        <title>A de novo genome assembly of Solanum verrucosum Schlechtendal, a Mexican diploid species geographically isolated from the other diploid A-genome species in potato relatives.</title>
        <authorList>
            <person name="Hosaka K."/>
        </authorList>
    </citation>
    <scope>NUCLEOTIDE SEQUENCE</scope>
    <source>
        <tissue evidence="1">Young leaves</tissue>
    </source>
</reference>
<keyword evidence="2" id="KW-1185">Reference proteome</keyword>
<gene>
    <name evidence="1" type="ORF">MTR67_042980</name>
</gene>
<sequence length="142" mass="17198">MDNRVYFRFGGKSYDITKFRSKGEVWYDWVESARHHTRRMVLSRGALDWVCKRLTEASEIREKADKSWRCRDFSTNFFIAEVWYDWVESARNHMRRMVLSRGALGWVCKRLTEASEIRDKADKSWRCRDFSTNFFIALKFDQ</sequence>
<protein>
    <submittedName>
        <fullName evidence="1">Uncharacterized protein</fullName>
    </submittedName>
</protein>
<accession>A0AAF0ZU87</accession>